<evidence type="ECO:0000259" key="5">
    <source>
        <dbReference type="PROSITE" id="PS50977"/>
    </source>
</evidence>
<proteinExistence type="predicted"/>
<gene>
    <name evidence="6" type="ORF">NSE01_30560</name>
</gene>
<comment type="caution">
    <text evidence="6">The sequence shown here is derived from an EMBL/GenBank/DDBJ whole genome shotgun (WGS) entry which is preliminary data.</text>
</comment>
<evidence type="ECO:0000313" key="6">
    <source>
        <dbReference type="EMBL" id="GEO01224.1"/>
    </source>
</evidence>
<reference evidence="6 7" key="1">
    <citation type="submission" date="2019-07" db="EMBL/GenBank/DDBJ databases">
        <title>Whole genome shotgun sequence of Novosphingobium sediminis NBRC 106119.</title>
        <authorList>
            <person name="Hosoyama A."/>
            <person name="Uohara A."/>
            <person name="Ohji S."/>
            <person name="Ichikawa N."/>
        </authorList>
    </citation>
    <scope>NUCLEOTIDE SEQUENCE [LARGE SCALE GENOMIC DNA]</scope>
    <source>
        <strain evidence="6 7">NBRC 106119</strain>
    </source>
</reference>
<feature type="domain" description="HTH tetR-type" evidence="5">
    <location>
        <begin position="19"/>
        <end position="79"/>
    </location>
</feature>
<dbReference type="AlphaFoldDB" id="A0A512ANF4"/>
<keyword evidence="3" id="KW-0804">Transcription</keyword>
<dbReference type="GO" id="GO:0000976">
    <property type="term" value="F:transcription cis-regulatory region binding"/>
    <property type="evidence" value="ECO:0007669"/>
    <property type="project" value="TreeGrafter"/>
</dbReference>
<dbReference type="EMBL" id="BJYR01000020">
    <property type="protein sequence ID" value="GEO01224.1"/>
    <property type="molecule type" value="Genomic_DNA"/>
</dbReference>
<dbReference type="Gene3D" id="1.10.10.60">
    <property type="entry name" value="Homeodomain-like"/>
    <property type="match status" value="1"/>
</dbReference>
<dbReference type="InterPro" id="IPR011075">
    <property type="entry name" value="TetR_C"/>
</dbReference>
<dbReference type="InterPro" id="IPR009057">
    <property type="entry name" value="Homeodomain-like_sf"/>
</dbReference>
<evidence type="ECO:0000256" key="3">
    <source>
        <dbReference type="ARBA" id="ARBA00023163"/>
    </source>
</evidence>
<dbReference type="Gene3D" id="1.10.357.10">
    <property type="entry name" value="Tetracycline Repressor, domain 2"/>
    <property type="match status" value="1"/>
</dbReference>
<dbReference type="SUPFAM" id="SSF48498">
    <property type="entry name" value="Tetracyclin repressor-like, C-terminal domain"/>
    <property type="match status" value="1"/>
</dbReference>
<name>A0A512ANF4_9SPHN</name>
<dbReference type="OrthoDB" id="7186128at2"/>
<dbReference type="Proteomes" id="UP000321464">
    <property type="component" value="Unassembled WGS sequence"/>
</dbReference>
<feature type="DNA-binding region" description="H-T-H motif" evidence="4">
    <location>
        <begin position="42"/>
        <end position="61"/>
    </location>
</feature>
<dbReference type="SUPFAM" id="SSF46689">
    <property type="entry name" value="Homeodomain-like"/>
    <property type="match status" value="1"/>
</dbReference>
<dbReference type="InterPro" id="IPR001647">
    <property type="entry name" value="HTH_TetR"/>
</dbReference>
<accession>A0A512ANF4</accession>
<dbReference type="RefSeq" id="WP_147160550.1">
    <property type="nucleotide sequence ID" value="NZ_BJYR01000020.1"/>
</dbReference>
<evidence type="ECO:0000313" key="7">
    <source>
        <dbReference type="Proteomes" id="UP000321464"/>
    </source>
</evidence>
<evidence type="ECO:0000256" key="1">
    <source>
        <dbReference type="ARBA" id="ARBA00023015"/>
    </source>
</evidence>
<evidence type="ECO:0000256" key="4">
    <source>
        <dbReference type="PROSITE-ProRule" id="PRU00335"/>
    </source>
</evidence>
<keyword evidence="1" id="KW-0805">Transcription regulation</keyword>
<dbReference type="PANTHER" id="PTHR30055">
    <property type="entry name" value="HTH-TYPE TRANSCRIPTIONAL REGULATOR RUTR"/>
    <property type="match status" value="1"/>
</dbReference>
<keyword evidence="7" id="KW-1185">Reference proteome</keyword>
<dbReference type="InterPro" id="IPR036271">
    <property type="entry name" value="Tet_transcr_reg_TetR-rel_C_sf"/>
</dbReference>
<sequence length="203" mass="21277">MQRASAEAEPRPRGRPRNPDVEARILAAAAQVYGAGGWAGFSLDAVARAAGIGKSTLYARWTSGEDLLCAMVEERWQGVAKIDTGSLRGDLTAFGALVLTRYLETGGGVARHMRRDLAGHPELAARIGPVLGALTEQAIAILRRGRTRGELREGVSTALASDMLLSAMETHAGRIGPGETMSEEAIAAYAARVADLLIGGIGT</sequence>
<dbReference type="GO" id="GO:0003700">
    <property type="term" value="F:DNA-binding transcription factor activity"/>
    <property type="evidence" value="ECO:0007669"/>
    <property type="project" value="TreeGrafter"/>
</dbReference>
<protein>
    <recommendedName>
        <fullName evidence="5">HTH tetR-type domain-containing protein</fullName>
    </recommendedName>
</protein>
<dbReference type="PROSITE" id="PS50977">
    <property type="entry name" value="HTH_TETR_2"/>
    <property type="match status" value="1"/>
</dbReference>
<dbReference type="InterPro" id="IPR050109">
    <property type="entry name" value="HTH-type_TetR-like_transc_reg"/>
</dbReference>
<organism evidence="6 7">
    <name type="scientific">Novosphingobium sediminis</name>
    <dbReference type="NCBI Taxonomy" id="707214"/>
    <lineage>
        <taxon>Bacteria</taxon>
        <taxon>Pseudomonadati</taxon>
        <taxon>Pseudomonadota</taxon>
        <taxon>Alphaproteobacteria</taxon>
        <taxon>Sphingomonadales</taxon>
        <taxon>Sphingomonadaceae</taxon>
        <taxon>Novosphingobium</taxon>
    </lineage>
</organism>
<evidence type="ECO:0000256" key="2">
    <source>
        <dbReference type="ARBA" id="ARBA00023125"/>
    </source>
</evidence>
<dbReference type="PRINTS" id="PR00455">
    <property type="entry name" value="HTHTETR"/>
</dbReference>
<keyword evidence="2 4" id="KW-0238">DNA-binding</keyword>
<dbReference type="Pfam" id="PF00440">
    <property type="entry name" value="TetR_N"/>
    <property type="match status" value="1"/>
</dbReference>
<dbReference type="PANTHER" id="PTHR30055:SF148">
    <property type="entry name" value="TETR-FAMILY TRANSCRIPTIONAL REGULATOR"/>
    <property type="match status" value="1"/>
</dbReference>
<dbReference type="Pfam" id="PF16859">
    <property type="entry name" value="TetR_C_11"/>
    <property type="match status" value="1"/>
</dbReference>